<dbReference type="EMBL" id="JAQQWI010000012">
    <property type="protein sequence ID" value="KAK8015643.1"/>
    <property type="molecule type" value="Genomic_DNA"/>
</dbReference>
<feature type="chain" id="PRO_5046460649" evidence="1">
    <location>
        <begin position="21"/>
        <end position="154"/>
    </location>
</feature>
<keyword evidence="3" id="KW-1185">Reference proteome</keyword>
<name>A0ABR1RL22_9PEZI</name>
<feature type="signal peptide" evidence="1">
    <location>
        <begin position="1"/>
        <end position="20"/>
    </location>
</feature>
<protein>
    <submittedName>
        <fullName evidence="2">Uncharacterized protein</fullName>
    </submittedName>
</protein>
<comment type="caution">
    <text evidence="2">The sequence shown here is derived from an EMBL/GenBank/DDBJ whole genome shotgun (WGS) entry which is preliminary data.</text>
</comment>
<accession>A0ABR1RL22</accession>
<dbReference type="Proteomes" id="UP001396898">
    <property type="component" value="Unassembled WGS sequence"/>
</dbReference>
<evidence type="ECO:0000256" key="1">
    <source>
        <dbReference type="SAM" id="SignalP"/>
    </source>
</evidence>
<sequence>MKFSTAFFGLLSAVPYLAQGFVLPGADTGVTAARDTSGLVVHESRLLSKREEDDEWLMVVYNGGKKGEQCGGGSPNNFHQKGSICQRIEGLAGSICADLKVNVAVGFAQCEFNFKLPGNSCGGETVKKVTVQKGEDENGVDLNDQVKFVQVNCS</sequence>
<reference evidence="2 3" key="1">
    <citation type="submission" date="2023-01" db="EMBL/GenBank/DDBJ databases">
        <title>Analysis of 21 Apiospora genomes using comparative genomics revels a genus with tremendous synthesis potential of carbohydrate active enzymes and secondary metabolites.</title>
        <authorList>
            <person name="Sorensen T."/>
        </authorList>
    </citation>
    <scope>NUCLEOTIDE SEQUENCE [LARGE SCALE GENOMIC DNA]</scope>
    <source>
        <strain evidence="2 3">CBS 20057</strain>
    </source>
</reference>
<organism evidence="2 3">
    <name type="scientific">Apiospora marii</name>
    <dbReference type="NCBI Taxonomy" id="335849"/>
    <lineage>
        <taxon>Eukaryota</taxon>
        <taxon>Fungi</taxon>
        <taxon>Dikarya</taxon>
        <taxon>Ascomycota</taxon>
        <taxon>Pezizomycotina</taxon>
        <taxon>Sordariomycetes</taxon>
        <taxon>Xylariomycetidae</taxon>
        <taxon>Amphisphaeriales</taxon>
        <taxon>Apiosporaceae</taxon>
        <taxon>Apiospora</taxon>
    </lineage>
</organism>
<evidence type="ECO:0000313" key="3">
    <source>
        <dbReference type="Proteomes" id="UP001396898"/>
    </source>
</evidence>
<gene>
    <name evidence="2" type="ORF">PG991_008531</name>
</gene>
<proteinExistence type="predicted"/>
<evidence type="ECO:0000313" key="2">
    <source>
        <dbReference type="EMBL" id="KAK8015643.1"/>
    </source>
</evidence>
<keyword evidence="1" id="KW-0732">Signal</keyword>